<feature type="domain" description="SNF2 N-terminal" evidence="4">
    <location>
        <begin position="5"/>
        <end position="187"/>
    </location>
</feature>
<keyword evidence="6" id="KW-1185">Reference proteome</keyword>
<dbReference type="Gene3D" id="3.40.50.10810">
    <property type="entry name" value="Tandem AAA-ATPase domain"/>
    <property type="match status" value="1"/>
</dbReference>
<organism evidence="5 6">
    <name type="scientific">Botryobasidium botryosum (strain FD-172 SS1)</name>
    <dbReference type="NCBI Taxonomy" id="930990"/>
    <lineage>
        <taxon>Eukaryota</taxon>
        <taxon>Fungi</taxon>
        <taxon>Dikarya</taxon>
        <taxon>Basidiomycota</taxon>
        <taxon>Agaricomycotina</taxon>
        <taxon>Agaricomycetes</taxon>
        <taxon>Cantharellales</taxon>
        <taxon>Botryobasidiaceae</taxon>
        <taxon>Botryobasidium</taxon>
    </lineage>
</organism>
<dbReference type="Proteomes" id="UP000027195">
    <property type="component" value="Unassembled WGS sequence"/>
</dbReference>
<feature type="non-terminal residue" evidence="5">
    <location>
        <position position="203"/>
    </location>
</feature>
<evidence type="ECO:0000256" key="3">
    <source>
        <dbReference type="SAM" id="MobiDB-lite"/>
    </source>
</evidence>
<dbReference type="Pfam" id="PF00176">
    <property type="entry name" value="SNF2-rel_dom"/>
    <property type="match status" value="1"/>
</dbReference>
<proteinExistence type="predicted"/>
<protein>
    <recommendedName>
        <fullName evidence="4">SNF2 N-terminal domain-containing protein</fullName>
    </recommendedName>
</protein>
<name>A0A067LRZ3_BOTB1</name>
<sequence>VPDRPFLILCPPGLVNQWGAELAPWFKKGAVDILAYEGTDVTRQLFWTDDGPWGKSKQRPGHKILVAPFTVSHSTDMQRWCTPGSQVSKDPTEPVVLRKNNEGTQHLLSQDWSLVAIDEIHDARNVNNVFRVCLYLASKSGVCLGLTATPLYTQPSDLFNLGRILRIAAFQGEAGRDLLKEMNAPVTKARRQRTKAERQEEAE</sequence>
<dbReference type="InParanoid" id="A0A067LRZ3"/>
<dbReference type="AlphaFoldDB" id="A0A067LRZ3"/>
<feature type="non-terminal residue" evidence="5">
    <location>
        <position position="1"/>
    </location>
</feature>
<evidence type="ECO:0000313" key="5">
    <source>
        <dbReference type="EMBL" id="KDQ05769.1"/>
    </source>
</evidence>
<dbReference type="EMBL" id="KL198190">
    <property type="protein sequence ID" value="KDQ05769.1"/>
    <property type="molecule type" value="Genomic_DNA"/>
</dbReference>
<feature type="region of interest" description="Disordered" evidence="3">
    <location>
        <begin position="181"/>
        <end position="203"/>
    </location>
</feature>
<dbReference type="OrthoDB" id="3270319at2759"/>
<dbReference type="HOGENOM" id="CLU_1351752_0_0_1"/>
<keyword evidence="2" id="KW-0067">ATP-binding</keyword>
<reference evidence="6" key="1">
    <citation type="journal article" date="2014" name="Proc. Natl. Acad. Sci. U.S.A.">
        <title>Extensive sampling of basidiomycete genomes demonstrates inadequacy of the white-rot/brown-rot paradigm for wood decay fungi.</title>
        <authorList>
            <person name="Riley R."/>
            <person name="Salamov A.A."/>
            <person name="Brown D.W."/>
            <person name="Nagy L.G."/>
            <person name="Floudas D."/>
            <person name="Held B.W."/>
            <person name="Levasseur A."/>
            <person name="Lombard V."/>
            <person name="Morin E."/>
            <person name="Otillar R."/>
            <person name="Lindquist E.A."/>
            <person name="Sun H."/>
            <person name="LaButti K.M."/>
            <person name="Schmutz J."/>
            <person name="Jabbour D."/>
            <person name="Luo H."/>
            <person name="Baker S.E."/>
            <person name="Pisabarro A.G."/>
            <person name="Walton J.D."/>
            <person name="Blanchette R.A."/>
            <person name="Henrissat B."/>
            <person name="Martin F."/>
            <person name="Cullen D."/>
            <person name="Hibbett D.S."/>
            <person name="Grigoriev I.V."/>
        </authorList>
    </citation>
    <scope>NUCLEOTIDE SEQUENCE [LARGE SCALE GENOMIC DNA]</scope>
    <source>
        <strain evidence="6">FD-172 SS1</strain>
    </source>
</reference>
<dbReference type="InterPro" id="IPR027417">
    <property type="entry name" value="P-loop_NTPase"/>
</dbReference>
<dbReference type="SUPFAM" id="SSF52540">
    <property type="entry name" value="P-loop containing nucleoside triphosphate hydrolases"/>
    <property type="match status" value="1"/>
</dbReference>
<dbReference type="GO" id="GO:0005524">
    <property type="term" value="F:ATP binding"/>
    <property type="evidence" value="ECO:0007669"/>
    <property type="project" value="InterPro"/>
</dbReference>
<keyword evidence="1" id="KW-0547">Nucleotide-binding</keyword>
<evidence type="ECO:0000256" key="1">
    <source>
        <dbReference type="ARBA" id="ARBA00022741"/>
    </source>
</evidence>
<feature type="compositionally biased region" description="Basic and acidic residues" evidence="3">
    <location>
        <begin position="194"/>
        <end position="203"/>
    </location>
</feature>
<dbReference type="STRING" id="930990.A0A067LRZ3"/>
<evidence type="ECO:0000256" key="2">
    <source>
        <dbReference type="ARBA" id="ARBA00022840"/>
    </source>
</evidence>
<gene>
    <name evidence="5" type="ORF">BOTBODRAFT_98069</name>
</gene>
<dbReference type="InterPro" id="IPR000330">
    <property type="entry name" value="SNF2_N"/>
</dbReference>
<evidence type="ECO:0000259" key="4">
    <source>
        <dbReference type="Pfam" id="PF00176"/>
    </source>
</evidence>
<evidence type="ECO:0000313" key="6">
    <source>
        <dbReference type="Proteomes" id="UP000027195"/>
    </source>
</evidence>
<accession>A0A067LRZ3</accession>
<dbReference type="InterPro" id="IPR038718">
    <property type="entry name" value="SNF2-like_sf"/>
</dbReference>